<dbReference type="EMBL" id="MKHE01000005">
    <property type="protein sequence ID" value="OWK15538.1"/>
    <property type="molecule type" value="Genomic_DNA"/>
</dbReference>
<dbReference type="AlphaFoldDB" id="A0A212DBD1"/>
<evidence type="ECO:0000313" key="2">
    <source>
        <dbReference type="Proteomes" id="UP000242450"/>
    </source>
</evidence>
<reference evidence="1 2" key="1">
    <citation type="journal article" date="2018" name="Mol. Genet. Genomics">
        <title>The red deer Cervus elaphus genome CerEla1.0: sequencing, annotating, genes, and chromosomes.</title>
        <authorList>
            <person name="Bana N.A."/>
            <person name="Nyiri A."/>
            <person name="Nagy J."/>
            <person name="Frank K."/>
            <person name="Nagy T."/>
            <person name="Steger V."/>
            <person name="Schiller M."/>
            <person name="Lakatos P."/>
            <person name="Sugar L."/>
            <person name="Horn P."/>
            <person name="Barta E."/>
            <person name="Orosz L."/>
        </authorList>
    </citation>
    <scope>NUCLEOTIDE SEQUENCE [LARGE SCALE GENOMIC DNA]</scope>
    <source>
        <strain evidence="1">Hungarian</strain>
    </source>
</reference>
<comment type="caution">
    <text evidence="1">The sequence shown here is derived from an EMBL/GenBank/DDBJ whole genome shotgun (WGS) entry which is preliminary data.</text>
</comment>
<accession>A0A212DBD1</accession>
<feature type="non-terminal residue" evidence="1">
    <location>
        <position position="1"/>
    </location>
</feature>
<name>A0A212DBD1_CEREH</name>
<proteinExistence type="predicted"/>
<keyword evidence="2" id="KW-1185">Reference proteome</keyword>
<dbReference type="Proteomes" id="UP000242450">
    <property type="component" value="Chromosome 5"/>
</dbReference>
<organism evidence="1 2">
    <name type="scientific">Cervus elaphus hippelaphus</name>
    <name type="common">European red deer</name>
    <dbReference type="NCBI Taxonomy" id="46360"/>
    <lineage>
        <taxon>Eukaryota</taxon>
        <taxon>Metazoa</taxon>
        <taxon>Chordata</taxon>
        <taxon>Craniata</taxon>
        <taxon>Vertebrata</taxon>
        <taxon>Euteleostomi</taxon>
        <taxon>Mammalia</taxon>
        <taxon>Eutheria</taxon>
        <taxon>Laurasiatheria</taxon>
        <taxon>Artiodactyla</taxon>
        <taxon>Ruminantia</taxon>
        <taxon>Pecora</taxon>
        <taxon>Cervidae</taxon>
        <taxon>Cervinae</taxon>
        <taxon>Cervus</taxon>
    </lineage>
</organism>
<sequence length="30" mass="3429">ADDSGLTEHSVAQVSLPRLILLLWNFLPWH</sequence>
<protein>
    <submittedName>
        <fullName evidence="1">Uncharacterized protein</fullName>
    </submittedName>
</protein>
<evidence type="ECO:0000313" key="1">
    <source>
        <dbReference type="EMBL" id="OWK15538.1"/>
    </source>
</evidence>
<gene>
    <name evidence="1" type="ORF">Celaphus_00001186</name>
</gene>